<evidence type="ECO:0000313" key="4">
    <source>
        <dbReference type="EMBL" id="MCF4141735.1"/>
    </source>
</evidence>
<sequence>MNRKGFTFIEILVVLALVGVIATCAVAPMVHIVGNMRAAQSDVGEEAAVQDVFRLICRDVRSVLVLPKQTYMALRKKDLFGGKADDVLAVESASQIRNTMVPGVVVYGLVRENTLETGPVLPGLYRWTFPGRAVKDLDLKSSMPMDRAALVLPSVDSFRVEVYMGKDNWSGKYAGGIPVAIRIKLDRGGRSHEIVDWFPAL</sequence>
<protein>
    <submittedName>
        <fullName evidence="4">Prepilin-type N-terminal cleavage/methylation domain-containing protein</fullName>
    </submittedName>
</protein>
<comment type="subcellular location">
    <subcellularLocation>
        <location evidence="1">Cell outer membrane</location>
    </subcellularLocation>
</comment>
<dbReference type="Proteomes" id="UP001200430">
    <property type="component" value="Unassembled WGS sequence"/>
</dbReference>
<keyword evidence="3" id="KW-0812">Transmembrane</keyword>
<gene>
    <name evidence="4" type="ORF">L2W38_02740</name>
</gene>
<dbReference type="EMBL" id="JAKGUD010000002">
    <property type="protein sequence ID" value="MCF4141735.1"/>
    <property type="molecule type" value="Genomic_DNA"/>
</dbReference>
<proteinExistence type="predicted"/>
<keyword evidence="3" id="KW-0472">Membrane</keyword>
<evidence type="ECO:0000256" key="2">
    <source>
        <dbReference type="ARBA" id="ARBA00023237"/>
    </source>
</evidence>
<dbReference type="NCBIfam" id="TIGR02532">
    <property type="entry name" value="IV_pilin_GFxxxE"/>
    <property type="match status" value="1"/>
</dbReference>
<organism evidence="4 5">
    <name type="scientific">Dethiosulfovibrio marinus</name>
    <dbReference type="NCBI Taxonomy" id="133532"/>
    <lineage>
        <taxon>Bacteria</taxon>
        <taxon>Thermotogati</taxon>
        <taxon>Synergistota</taxon>
        <taxon>Synergistia</taxon>
        <taxon>Synergistales</taxon>
        <taxon>Dethiosulfovibrionaceae</taxon>
        <taxon>Dethiosulfovibrio</taxon>
    </lineage>
</organism>
<dbReference type="RefSeq" id="WP_236098395.1">
    <property type="nucleotide sequence ID" value="NZ_JAKGUD010000002.1"/>
</dbReference>
<evidence type="ECO:0000313" key="5">
    <source>
        <dbReference type="Proteomes" id="UP001200430"/>
    </source>
</evidence>
<dbReference type="Pfam" id="PF07963">
    <property type="entry name" value="N_methyl"/>
    <property type="match status" value="1"/>
</dbReference>
<accession>A0ABS9EKQ3</accession>
<reference evidence="4 5" key="1">
    <citation type="submission" date="2022-01" db="EMBL/GenBank/DDBJ databases">
        <title>Dethiosulfovibrio faecalis sp. nov., a novel proteolytic, non-sulfur-reducing bacterium isolated from a marine aquaculture solid waste bioreactor.</title>
        <authorList>
            <person name="Grabowski S."/>
            <person name="Apolinario E."/>
            <person name="Schneider N."/>
            <person name="Marshall C.W."/>
            <person name="Sowers K.R."/>
        </authorList>
    </citation>
    <scope>NUCLEOTIDE SEQUENCE [LARGE SCALE GENOMIC DNA]</scope>
    <source>
        <strain evidence="4 5">DSM 12537</strain>
    </source>
</reference>
<dbReference type="InterPro" id="IPR012902">
    <property type="entry name" value="N_methyl_site"/>
</dbReference>
<feature type="transmembrane region" description="Helical" evidence="3">
    <location>
        <begin position="6"/>
        <end position="27"/>
    </location>
</feature>
<keyword evidence="5" id="KW-1185">Reference proteome</keyword>
<name>A0ABS9EKQ3_9BACT</name>
<keyword evidence="2" id="KW-0998">Cell outer membrane</keyword>
<evidence type="ECO:0000256" key="3">
    <source>
        <dbReference type="SAM" id="Phobius"/>
    </source>
</evidence>
<comment type="caution">
    <text evidence="4">The sequence shown here is derived from an EMBL/GenBank/DDBJ whole genome shotgun (WGS) entry which is preliminary data.</text>
</comment>
<keyword evidence="3" id="KW-1133">Transmembrane helix</keyword>
<evidence type="ECO:0000256" key="1">
    <source>
        <dbReference type="ARBA" id="ARBA00004442"/>
    </source>
</evidence>